<accession>A0A2D3DMA7</accession>
<evidence type="ECO:0000313" key="1">
    <source>
        <dbReference type="EMBL" id="QOY25304.1"/>
    </source>
</evidence>
<dbReference type="InterPro" id="IPR023105">
    <property type="entry name" value="YkvR-like_sf"/>
</dbReference>
<reference evidence="2" key="1">
    <citation type="submission" date="2020-10" db="EMBL/GenBank/DDBJ databases">
        <title>Complete genome sequence of Bacillus velezensis NST6.</title>
        <authorList>
            <person name="Choi J."/>
        </authorList>
    </citation>
    <scope>NUCLEOTIDE SEQUENCE [LARGE SCALE GENOMIC DNA]</scope>
    <source>
        <strain evidence="2">NST6</strain>
    </source>
</reference>
<dbReference type="RefSeq" id="WP_014417589.1">
    <property type="nucleotide sequence ID" value="NZ_AP024501.1"/>
</dbReference>
<dbReference type="SUPFAM" id="SSF159173">
    <property type="entry name" value="YkvR-like"/>
    <property type="match status" value="1"/>
</dbReference>
<dbReference type="AlphaFoldDB" id="A0A1D9PIM0"/>
<proteinExistence type="predicted"/>
<dbReference type="EMBL" id="CP063687">
    <property type="protein sequence ID" value="QOY25304.1"/>
    <property type="molecule type" value="Genomic_DNA"/>
</dbReference>
<gene>
    <name evidence="1" type="primary">ykvR</name>
    <name evidence="1" type="ORF">BACVE_000232</name>
</gene>
<evidence type="ECO:0000313" key="2">
    <source>
        <dbReference type="Proteomes" id="UP000587477"/>
    </source>
</evidence>
<protein>
    <submittedName>
        <fullName evidence="1">Uncharacterized protein</fullName>
    </submittedName>
</protein>
<accession>A0A1D9PIM0</accession>
<dbReference type="InterPro" id="IPR021596">
    <property type="entry name" value="DUF3219"/>
</dbReference>
<dbReference type="Pfam" id="PF11514">
    <property type="entry name" value="DUF3219"/>
    <property type="match status" value="1"/>
</dbReference>
<dbReference type="KEGG" id="bmp:NG74_01412"/>
<dbReference type="Gene3D" id="2.40.30.80">
    <property type="entry name" value="YkvR-like"/>
    <property type="match status" value="1"/>
</dbReference>
<name>A0A1D9PIM0_BACVE</name>
<sequence length="91" mass="10574">MEPLELNGVRLKMYDCKESAGKNGRMISFVLKVTSETYHDIAVLLYEKTFDIKAPERGLEFRGKITNYYTSVTNLYNKDETGDFYVEMTEI</sequence>
<dbReference type="Proteomes" id="UP000587477">
    <property type="component" value="Chromosome"/>
</dbReference>
<dbReference type="STRING" id="1155777.BANAU_1292"/>
<organism evidence="1 2">
    <name type="scientific">Bacillus velezensis</name>
    <dbReference type="NCBI Taxonomy" id="492670"/>
    <lineage>
        <taxon>Bacteria</taxon>
        <taxon>Bacillati</taxon>
        <taxon>Bacillota</taxon>
        <taxon>Bacilli</taxon>
        <taxon>Bacillales</taxon>
        <taxon>Bacillaceae</taxon>
        <taxon>Bacillus</taxon>
        <taxon>Bacillus amyloliquefaciens group</taxon>
    </lineage>
</organism>